<name>A0A2K1KEZ1_PHYPA</name>
<keyword evidence="5" id="KW-0539">Nucleus</keyword>
<evidence type="ECO:0000313" key="8">
    <source>
        <dbReference type="EnsemblPlants" id="Pp3c6_9310V3.1"/>
    </source>
</evidence>
<reference evidence="7 9" key="1">
    <citation type="journal article" date="2008" name="Science">
        <title>The Physcomitrella genome reveals evolutionary insights into the conquest of land by plants.</title>
        <authorList>
            <person name="Rensing S."/>
            <person name="Lang D."/>
            <person name="Zimmer A."/>
            <person name="Terry A."/>
            <person name="Salamov A."/>
            <person name="Shapiro H."/>
            <person name="Nishiyama T."/>
            <person name="Perroud P.-F."/>
            <person name="Lindquist E."/>
            <person name="Kamisugi Y."/>
            <person name="Tanahashi T."/>
            <person name="Sakakibara K."/>
            <person name="Fujita T."/>
            <person name="Oishi K."/>
            <person name="Shin-I T."/>
            <person name="Kuroki Y."/>
            <person name="Toyoda A."/>
            <person name="Suzuki Y."/>
            <person name="Hashimoto A."/>
            <person name="Yamaguchi K."/>
            <person name="Sugano A."/>
            <person name="Kohara Y."/>
            <person name="Fujiyama A."/>
            <person name="Anterola A."/>
            <person name="Aoki S."/>
            <person name="Ashton N."/>
            <person name="Barbazuk W.B."/>
            <person name="Barker E."/>
            <person name="Bennetzen J."/>
            <person name="Bezanilla M."/>
            <person name="Blankenship R."/>
            <person name="Cho S.H."/>
            <person name="Dutcher S."/>
            <person name="Estelle M."/>
            <person name="Fawcett J.A."/>
            <person name="Gundlach H."/>
            <person name="Hanada K."/>
            <person name="Heyl A."/>
            <person name="Hicks K.A."/>
            <person name="Hugh J."/>
            <person name="Lohr M."/>
            <person name="Mayer K."/>
            <person name="Melkozernov A."/>
            <person name="Murata T."/>
            <person name="Nelson D."/>
            <person name="Pils B."/>
            <person name="Prigge M."/>
            <person name="Reiss B."/>
            <person name="Renner T."/>
            <person name="Rombauts S."/>
            <person name="Rushton P."/>
            <person name="Sanderfoot A."/>
            <person name="Schween G."/>
            <person name="Shiu S.-H."/>
            <person name="Stueber K."/>
            <person name="Theodoulou F.L."/>
            <person name="Tu H."/>
            <person name="Van de Peer Y."/>
            <person name="Verrier P.J."/>
            <person name="Waters E."/>
            <person name="Wood A."/>
            <person name="Yang L."/>
            <person name="Cove D."/>
            <person name="Cuming A."/>
            <person name="Hasebe M."/>
            <person name="Lucas S."/>
            <person name="Mishler D.B."/>
            <person name="Reski R."/>
            <person name="Grigoriev I."/>
            <person name="Quatrano R.S."/>
            <person name="Boore J.L."/>
        </authorList>
    </citation>
    <scope>NUCLEOTIDE SEQUENCE [LARGE SCALE GENOMIC DNA]</scope>
    <source>
        <strain evidence="8 9">cv. Gransden 2004</strain>
    </source>
</reference>
<evidence type="ECO:0000256" key="2">
    <source>
        <dbReference type="ARBA" id="ARBA00004584"/>
    </source>
</evidence>
<dbReference type="Gramene" id="Pp3c6_9310V3.1">
    <property type="protein sequence ID" value="Pp3c6_9310V3.1"/>
    <property type="gene ID" value="Pp3c6_9310"/>
</dbReference>
<dbReference type="RefSeq" id="XP_024378636.1">
    <property type="nucleotide sequence ID" value="XM_024522868.2"/>
</dbReference>
<dbReference type="STRING" id="3218.A0A2K1KEZ1"/>
<evidence type="ECO:0000313" key="9">
    <source>
        <dbReference type="Proteomes" id="UP000006727"/>
    </source>
</evidence>
<keyword evidence="4" id="KW-0158">Chromosome</keyword>
<dbReference type="Gramene" id="Pp3c6_9310V3.2">
    <property type="protein sequence ID" value="Pp3c6_9310V3.2"/>
    <property type="gene ID" value="Pp3c6_9310"/>
</dbReference>
<protein>
    <recommendedName>
        <fullName evidence="10">Centromere protein O</fullName>
    </recommendedName>
</protein>
<dbReference type="Proteomes" id="UP000006727">
    <property type="component" value="Chromosome 6"/>
</dbReference>
<evidence type="ECO:0000256" key="3">
    <source>
        <dbReference type="ARBA" id="ARBA00007321"/>
    </source>
</evidence>
<proteinExistence type="inferred from homology"/>
<evidence type="ECO:0000256" key="1">
    <source>
        <dbReference type="ARBA" id="ARBA00004123"/>
    </source>
</evidence>
<dbReference type="GO" id="GO:0031511">
    <property type="term" value="C:Mis6-Sim4 complex"/>
    <property type="evidence" value="ECO:0000318"/>
    <property type="project" value="GO_Central"/>
</dbReference>
<keyword evidence="6" id="KW-0137">Centromere</keyword>
<dbReference type="InterPro" id="IPR018464">
    <property type="entry name" value="CENP-O"/>
</dbReference>
<accession>A0A2K1KEZ1</accession>
<gene>
    <name evidence="8" type="primary">LOC112283760</name>
    <name evidence="7" type="ORF">PHYPA_008725</name>
</gene>
<keyword evidence="9" id="KW-1185">Reference proteome</keyword>
<sequence length="405" mass="46323">MAEEKEKRKVGERRSAQRIKRVLADTTPKHLEQLTKQARMLAGDDDGEADFQDSSMDVIRRRLGHLQQRHTVLREKLTNANPPQRSLVARLQEEFENEPEGKCLEAEEWNDSVIKELQKRIYDSDAALSMEDDQEMNEPFEGKEDAENLTLLVNHKVIRGVKGRHIAIRFDTTFEEKKFESYYCVLKSSSPMDKLHVIEHSIPFFLPVRELEKQHLGNSPKLFIDYIGNVLQAYVSRREQVNKLKKRRGELIGELYHSLSYTLIEIMLKQPQWQVGMSLAYHNLDSELPTQSTITTWPLTTDLISQAVIKPGRAVQKNSTAFRLPKAEAFLRTMPLPQGCEELLADLRDTLGLSPPPEQATEAPPPPTVALIEAEMVAPTKPVMQIQMDDLVEDPPMDMPQVTPR</sequence>
<reference evidence="8" key="3">
    <citation type="submission" date="2020-12" db="UniProtKB">
        <authorList>
            <consortium name="EnsemblPlants"/>
        </authorList>
    </citation>
    <scope>IDENTIFICATION</scope>
</reference>
<reference evidence="7 9" key="2">
    <citation type="journal article" date="2018" name="Plant J.">
        <title>The Physcomitrella patens chromosome-scale assembly reveals moss genome structure and evolution.</title>
        <authorList>
            <person name="Lang D."/>
            <person name="Ullrich K.K."/>
            <person name="Murat F."/>
            <person name="Fuchs J."/>
            <person name="Jenkins J."/>
            <person name="Haas F.B."/>
            <person name="Piednoel M."/>
            <person name="Gundlach H."/>
            <person name="Van Bel M."/>
            <person name="Meyberg R."/>
            <person name="Vives C."/>
            <person name="Morata J."/>
            <person name="Symeonidi A."/>
            <person name="Hiss M."/>
            <person name="Muchero W."/>
            <person name="Kamisugi Y."/>
            <person name="Saleh O."/>
            <person name="Blanc G."/>
            <person name="Decker E.L."/>
            <person name="van Gessel N."/>
            <person name="Grimwood J."/>
            <person name="Hayes R.D."/>
            <person name="Graham S.W."/>
            <person name="Gunter L.E."/>
            <person name="McDaniel S.F."/>
            <person name="Hoernstein S.N.W."/>
            <person name="Larsson A."/>
            <person name="Li F.W."/>
            <person name="Perroud P.F."/>
            <person name="Phillips J."/>
            <person name="Ranjan P."/>
            <person name="Rokshar D.S."/>
            <person name="Rothfels C.J."/>
            <person name="Schneider L."/>
            <person name="Shu S."/>
            <person name="Stevenson D.W."/>
            <person name="Thummler F."/>
            <person name="Tillich M."/>
            <person name="Villarreal Aguilar J.C."/>
            <person name="Widiez T."/>
            <person name="Wong G.K."/>
            <person name="Wymore A."/>
            <person name="Zhang Y."/>
            <person name="Zimmer A.D."/>
            <person name="Quatrano R.S."/>
            <person name="Mayer K.F.X."/>
            <person name="Goodstein D."/>
            <person name="Casacuberta J.M."/>
            <person name="Vandepoele K."/>
            <person name="Reski R."/>
            <person name="Cuming A.C."/>
            <person name="Tuskan G.A."/>
            <person name="Maumus F."/>
            <person name="Salse J."/>
            <person name="Schmutz J."/>
            <person name="Rensing S.A."/>
        </authorList>
    </citation>
    <scope>NUCLEOTIDE SEQUENCE [LARGE SCALE GENOMIC DNA]</scope>
    <source>
        <strain evidence="8 9">cv. Gransden 2004</strain>
    </source>
</reference>
<dbReference type="EnsemblPlants" id="Pp3c6_9310V3.1">
    <property type="protein sequence ID" value="Pp3c6_9310V3.1"/>
    <property type="gene ID" value="Pp3c6_9310"/>
</dbReference>
<dbReference type="Pfam" id="PF09496">
    <property type="entry name" value="CENP-O"/>
    <property type="match status" value="1"/>
</dbReference>
<evidence type="ECO:0000256" key="4">
    <source>
        <dbReference type="ARBA" id="ARBA00022454"/>
    </source>
</evidence>
<comment type="similarity">
    <text evidence="3">Belongs to the CENP-O/MCM21 family.</text>
</comment>
<dbReference type="EMBL" id="ABEU02000006">
    <property type="protein sequence ID" value="PNR52351.1"/>
    <property type="molecule type" value="Genomic_DNA"/>
</dbReference>
<evidence type="ECO:0000256" key="5">
    <source>
        <dbReference type="ARBA" id="ARBA00023242"/>
    </source>
</evidence>
<dbReference type="AlphaFoldDB" id="A0A2K1KEZ1"/>
<organism evidence="7">
    <name type="scientific">Physcomitrium patens</name>
    <name type="common">Spreading-leaved earth moss</name>
    <name type="synonym">Physcomitrella patens</name>
    <dbReference type="NCBI Taxonomy" id="3218"/>
    <lineage>
        <taxon>Eukaryota</taxon>
        <taxon>Viridiplantae</taxon>
        <taxon>Streptophyta</taxon>
        <taxon>Embryophyta</taxon>
        <taxon>Bryophyta</taxon>
        <taxon>Bryophytina</taxon>
        <taxon>Bryopsida</taxon>
        <taxon>Funariidae</taxon>
        <taxon>Funariales</taxon>
        <taxon>Funariaceae</taxon>
        <taxon>Physcomitrium</taxon>
    </lineage>
</organism>
<evidence type="ECO:0008006" key="10">
    <source>
        <dbReference type="Google" id="ProtNLM"/>
    </source>
</evidence>
<dbReference type="GeneID" id="112283760"/>
<dbReference type="EnsemblPlants" id="Pp3c6_9310V3.2">
    <property type="protein sequence ID" value="Pp3c6_9310V3.2"/>
    <property type="gene ID" value="Pp3c6_9310"/>
</dbReference>
<dbReference type="OMA" id="IRFIDHV"/>
<dbReference type="GO" id="GO:0005634">
    <property type="term" value="C:nucleus"/>
    <property type="evidence" value="ECO:0007669"/>
    <property type="project" value="UniProtKB-SubCell"/>
</dbReference>
<dbReference type="PANTHER" id="PTHR14582:SF1">
    <property type="entry name" value="CENTROMERE PROTEIN O"/>
    <property type="match status" value="1"/>
</dbReference>
<dbReference type="PANTHER" id="PTHR14582">
    <property type="entry name" value="INNER KINETOCHORE SUBUNIT MAL2"/>
    <property type="match status" value="1"/>
</dbReference>
<dbReference type="CDD" id="cd23835">
    <property type="entry name" value="DRWD-N_CENP-O"/>
    <property type="match status" value="1"/>
</dbReference>
<evidence type="ECO:0000313" key="7">
    <source>
        <dbReference type="EMBL" id="PNR52351.1"/>
    </source>
</evidence>
<dbReference type="OrthoDB" id="10050372at2759"/>
<dbReference type="PaxDb" id="3218-PP1S270_38V6.1"/>
<evidence type="ECO:0000256" key="6">
    <source>
        <dbReference type="ARBA" id="ARBA00023328"/>
    </source>
</evidence>
<comment type="subcellular location">
    <subcellularLocation>
        <location evidence="2">Chromosome</location>
        <location evidence="2">Centromere</location>
    </subcellularLocation>
    <subcellularLocation>
        <location evidence="1">Nucleus</location>
    </subcellularLocation>
</comment>
<dbReference type="CDD" id="cd23836">
    <property type="entry name" value="DRWD-C_CENP-O"/>
    <property type="match status" value="1"/>
</dbReference>